<dbReference type="OrthoDB" id="3821113at2759"/>
<keyword evidence="2" id="KW-1185">Reference proteome</keyword>
<reference evidence="1 2" key="1">
    <citation type="submission" date="2015-02" db="EMBL/GenBank/DDBJ databases">
        <authorList>
            <person name="Chooi Y.-H."/>
        </authorList>
    </citation>
    <scope>NUCLEOTIDE SEQUENCE [LARGE SCALE GENOMIC DNA]</scope>
    <source>
        <strain evidence="1">E3</strain>
    </source>
</reference>
<accession>A0A0G4IRH0</accession>
<dbReference type="PANTHER" id="PTHR34561:SF1">
    <property type="entry name" value="NADH DEHYDROGENASE [UBIQUINONE] 1 ALPHA SUBCOMPLEX ASSEMBLY FACTOR 8"/>
    <property type="match status" value="1"/>
</dbReference>
<gene>
    <name evidence="1" type="ORF">PBRA_006092</name>
</gene>
<name>A0A0G4IRH0_PLABS</name>
<dbReference type="GO" id="GO:0005739">
    <property type="term" value="C:mitochondrion"/>
    <property type="evidence" value="ECO:0007669"/>
    <property type="project" value="InterPro"/>
</dbReference>
<protein>
    <recommendedName>
        <fullName evidence="3">IMS import disulfide relay-system CHCH-CHCH-like Cx9C domain-containing protein</fullName>
    </recommendedName>
</protein>
<evidence type="ECO:0000313" key="1">
    <source>
        <dbReference type="EMBL" id="CEO97978.1"/>
    </source>
</evidence>
<dbReference type="EMBL" id="CDSF01000081">
    <property type="protein sequence ID" value="CEO97978.1"/>
    <property type="molecule type" value="Genomic_DNA"/>
</dbReference>
<proteinExistence type="predicted"/>
<dbReference type="AlphaFoldDB" id="A0A0G4IRH0"/>
<dbReference type="GO" id="GO:0032981">
    <property type="term" value="P:mitochondrial respiratory chain complex I assembly"/>
    <property type="evidence" value="ECO:0007669"/>
    <property type="project" value="InterPro"/>
</dbReference>
<dbReference type="Proteomes" id="UP000039324">
    <property type="component" value="Unassembled WGS sequence"/>
</dbReference>
<dbReference type="InterPro" id="IPR034595">
    <property type="entry name" value="NDUFAF8"/>
</dbReference>
<evidence type="ECO:0008006" key="3">
    <source>
        <dbReference type="Google" id="ProtNLM"/>
    </source>
</evidence>
<dbReference type="PANTHER" id="PTHR34561">
    <property type="entry name" value="NADH DEHYDROGENASE [UBIQUINONE] 1 ALPHA SUBCOMPLEX ASSEMBLY FACTOR 8"/>
    <property type="match status" value="1"/>
</dbReference>
<evidence type="ECO:0000313" key="2">
    <source>
        <dbReference type="Proteomes" id="UP000039324"/>
    </source>
</evidence>
<organism evidence="1 2">
    <name type="scientific">Plasmodiophora brassicae</name>
    <name type="common">Clubroot disease agent</name>
    <dbReference type="NCBI Taxonomy" id="37360"/>
    <lineage>
        <taxon>Eukaryota</taxon>
        <taxon>Sar</taxon>
        <taxon>Rhizaria</taxon>
        <taxon>Endomyxa</taxon>
        <taxon>Phytomyxea</taxon>
        <taxon>Plasmodiophorida</taxon>
        <taxon>Plasmodiophoridae</taxon>
        <taxon>Plasmodiophora</taxon>
    </lineage>
</organism>
<sequence length="64" mass="7291">MADRPPRLLRRLGTAFVQCPTEAQVYGACVLKNLDRLEKGVCEDTFQALARCVRQAVQQTRSRR</sequence>